<name>A0A6A5RSA1_9PLEO</name>
<organism evidence="1 2">
    <name type="scientific">Didymella exigua CBS 183.55</name>
    <dbReference type="NCBI Taxonomy" id="1150837"/>
    <lineage>
        <taxon>Eukaryota</taxon>
        <taxon>Fungi</taxon>
        <taxon>Dikarya</taxon>
        <taxon>Ascomycota</taxon>
        <taxon>Pezizomycotina</taxon>
        <taxon>Dothideomycetes</taxon>
        <taxon>Pleosporomycetidae</taxon>
        <taxon>Pleosporales</taxon>
        <taxon>Pleosporineae</taxon>
        <taxon>Didymellaceae</taxon>
        <taxon>Didymella</taxon>
    </lineage>
</organism>
<dbReference type="Proteomes" id="UP000800082">
    <property type="component" value="Unassembled WGS sequence"/>
</dbReference>
<accession>A0A6A5RSA1</accession>
<reference evidence="1" key="1">
    <citation type="journal article" date="2020" name="Stud. Mycol.">
        <title>101 Dothideomycetes genomes: a test case for predicting lifestyles and emergence of pathogens.</title>
        <authorList>
            <person name="Haridas S."/>
            <person name="Albert R."/>
            <person name="Binder M."/>
            <person name="Bloem J."/>
            <person name="Labutti K."/>
            <person name="Salamov A."/>
            <person name="Andreopoulos B."/>
            <person name="Baker S."/>
            <person name="Barry K."/>
            <person name="Bills G."/>
            <person name="Bluhm B."/>
            <person name="Cannon C."/>
            <person name="Castanera R."/>
            <person name="Culley D."/>
            <person name="Daum C."/>
            <person name="Ezra D."/>
            <person name="Gonzalez J."/>
            <person name="Henrissat B."/>
            <person name="Kuo A."/>
            <person name="Liang C."/>
            <person name="Lipzen A."/>
            <person name="Lutzoni F."/>
            <person name="Magnuson J."/>
            <person name="Mondo S."/>
            <person name="Nolan M."/>
            <person name="Ohm R."/>
            <person name="Pangilinan J."/>
            <person name="Park H.-J."/>
            <person name="Ramirez L."/>
            <person name="Alfaro M."/>
            <person name="Sun H."/>
            <person name="Tritt A."/>
            <person name="Yoshinaga Y."/>
            <person name="Zwiers L.-H."/>
            <person name="Turgeon B."/>
            <person name="Goodwin S."/>
            <person name="Spatafora J."/>
            <person name="Crous P."/>
            <person name="Grigoriev I."/>
        </authorList>
    </citation>
    <scope>NUCLEOTIDE SEQUENCE</scope>
    <source>
        <strain evidence="1">CBS 183.55</strain>
    </source>
</reference>
<dbReference type="GeneID" id="54355717"/>
<dbReference type="EMBL" id="ML978969">
    <property type="protein sequence ID" value="KAF1928377.1"/>
    <property type="molecule type" value="Genomic_DNA"/>
</dbReference>
<dbReference type="AlphaFoldDB" id="A0A6A5RSA1"/>
<dbReference type="RefSeq" id="XP_033448629.1">
    <property type="nucleotide sequence ID" value="XM_033598050.1"/>
</dbReference>
<evidence type="ECO:0000313" key="1">
    <source>
        <dbReference type="EMBL" id="KAF1928377.1"/>
    </source>
</evidence>
<sequence>MPQQEAPPPPYTLLAPLEPLQYHPRRFFRCHIQHHNLGQITVTVSARVYKHTGAQKIAFDDMLQAVFGSNDIVGCPHTKAFSKSTSRYPFGRLEALFLWIRFCRNRIPPSADDYTESKRNFGCVDNRCDMVGWFTRDKDTNDVYLHIKRHWDYALDREGMGWVMRAERRARADAGLKTTDVDGNTTFEFAYRLQGRSL</sequence>
<proteinExistence type="predicted"/>
<keyword evidence="2" id="KW-1185">Reference proteome</keyword>
<protein>
    <submittedName>
        <fullName evidence="1">Uncharacterized protein</fullName>
    </submittedName>
</protein>
<gene>
    <name evidence="1" type="ORF">M421DRAFT_92635</name>
</gene>
<evidence type="ECO:0000313" key="2">
    <source>
        <dbReference type="Proteomes" id="UP000800082"/>
    </source>
</evidence>